<reference evidence="1 2" key="1">
    <citation type="submission" date="2015-10" db="EMBL/GenBank/DDBJ databases">
        <title>Transcriptomic analysis of a linuron degrading triple-species bacterial consortium.</title>
        <authorList>
            <person name="Albers P."/>
        </authorList>
    </citation>
    <scope>NUCLEOTIDE SEQUENCE [LARGE SCALE GENOMIC DNA]</scope>
    <source>
        <strain evidence="1 2">WDL6</strain>
    </source>
</reference>
<comment type="caution">
    <text evidence="1">The sequence shown here is derived from an EMBL/GenBank/DDBJ whole genome shotgun (WGS) entry which is preliminary data.</text>
</comment>
<gene>
    <name evidence="1" type="ORF">APY04_2844</name>
</gene>
<name>A0A120CTX6_HYPSL</name>
<dbReference type="PATRIC" id="fig|121290.4.peg.3577"/>
<protein>
    <submittedName>
        <fullName evidence="1">Uncharacterized protein</fullName>
    </submittedName>
</protein>
<sequence>MRLTARTTASVQFEQLSSNVQALQHNTCRVGNMRGSRTG</sequence>
<organism evidence="1 2">
    <name type="scientific">Hyphomicrobium sulfonivorans</name>
    <dbReference type="NCBI Taxonomy" id="121290"/>
    <lineage>
        <taxon>Bacteria</taxon>
        <taxon>Pseudomonadati</taxon>
        <taxon>Pseudomonadota</taxon>
        <taxon>Alphaproteobacteria</taxon>
        <taxon>Hyphomicrobiales</taxon>
        <taxon>Hyphomicrobiaceae</taxon>
        <taxon>Hyphomicrobium</taxon>
    </lineage>
</organism>
<dbReference type="Proteomes" id="UP000059074">
    <property type="component" value="Unassembled WGS sequence"/>
</dbReference>
<dbReference type="EMBL" id="LMTR01000081">
    <property type="protein sequence ID" value="KWT65382.1"/>
    <property type="molecule type" value="Genomic_DNA"/>
</dbReference>
<accession>A0A120CTX6</accession>
<proteinExistence type="predicted"/>
<evidence type="ECO:0000313" key="2">
    <source>
        <dbReference type="Proteomes" id="UP000059074"/>
    </source>
</evidence>
<keyword evidence="2" id="KW-1185">Reference proteome</keyword>
<dbReference type="AlphaFoldDB" id="A0A120CTX6"/>
<evidence type="ECO:0000313" key="1">
    <source>
        <dbReference type="EMBL" id="KWT65382.1"/>
    </source>
</evidence>